<feature type="region of interest" description="Disordered" evidence="1">
    <location>
        <begin position="142"/>
        <end position="211"/>
    </location>
</feature>
<feature type="region of interest" description="Disordered" evidence="1">
    <location>
        <begin position="479"/>
        <end position="510"/>
    </location>
</feature>
<proteinExistence type="predicted"/>
<evidence type="ECO:0000313" key="3">
    <source>
        <dbReference type="Proteomes" id="UP001628179"/>
    </source>
</evidence>
<gene>
    <name evidence="2" type="ORF">MFIFM68171_01836</name>
</gene>
<feature type="region of interest" description="Disordered" evidence="1">
    <location>
        <begin position="414"/>
        <end position="435"/>
    </location>
</feature>
<dbReference type="GeneID" id="98172581"/>
<feature type="region of interest" description="Disordered" evidence="1">
    <location>
        <begin position="18"/>
        <end position="51"/>
    </location>
</feature>
<protein>
    <submittedName>
        <fullName evidence="2">Uncharacterized protein</fullName>
    </submittedName>
</protein>
<comment type="caution">
    <text evidence="2">The sequence shown here is derived from an EMBL/GenBank/DDBJ whole genome shotgun (WGS) entry which is preliminary data.</text>
</comment>
<keyword evidence="3" id="KW-1185">Reference proteome</keyword>
<evidence type="ECO:0000256" key="1">
    <source>
        <dbReference type="SAM" id="MobiDB-lite"/>
    </source>
</evidence>
<dbReference type="Proteomes" id="UP001628179">
    <property type="component" value="Unassembled WGS sequence"/>
</dbReference>
<dbReference type="RefSeq" id="XP_070913359.1">
    <property type="nucleotide sequence ID" value="XM_071057258.1"/>
</dbReference>
<dbReference type="EMBL" id="BAAFSV010000001">
    <property type="protein sequence ID" value="GAB1311626.1"/>
    <property type="molecule type" value="Genomic_DNA"/>
</dbReference>
<evidence type="ECO:0000313" key="2">
    <source>
        <dbReference type="EMBL" id="GAB1311626.1"/>
    </source>
</evidence>
<reference evidence="2 3" key="1">
    <citation type="submission" date="2024-09" db="EMBL/GenBank/DDBJ databases">
        <title>Itraconazole resistance in Madurella fahalii resulting from another homologue of gene encoding cytochrome P450 14-alpha sterol demethylase (CYP51).</title>
        <authorList>
            <person name="Yoshioka I."/>
            <person name="Fahal A.H."/>
            <person name="Kaneko S."/>
            <person name="Yaguchi T."/>
        </authorList>
    </citation>
    <scope>NUCLEOTIDE SEQUENCE [LARGE SCALE GENOMIC DNA]</scope>
    <source>
        <strain evidence="2 3">IFM 68171</strain>
    </source>
</reference>
<accession>A0ABQ0G1I9</accession>
<name>A0ABQ0G1I9_9PEZI</name>
<sequence>MPSSSSKLGRDGQITWYDAEAAFQQDEPNATSHDRNSVPVIPRTSIDLGHDDASNFSPEPTCDIARAGVTTALHFPVGLFRHDSRPNTSSGHVRLEKPRIIDIPPAATYPARSSSLTRTRYGAAPTSLEPTFQKAVDASTIRDPTADYGGDSQTTSVSGRPRFATPAGRAAIDLPEPPTTALTSRDQPLPHTHAPSLPPSTYDESPRTESDAEPLMHKLADFRRWIDASAGSSLSAQVFAPYRSSLSTPGIPLPPEVIESLRVSISCFPETMLLSSSLSIETIRVYSKKLKHRAAMDRHLRCNGNELPFSSPIPSNTRPPKRWNLGWLNQSQRSRQSCQQKHDFQHLLRNPPPVNTSTLSLATQDPVTPNWAPIKNIFPAASDYLCDALYAHLIAYNYIISLCPPLPGAVPTARPTSRHIHGHRGASVDNDPNRNVKIPQKAASVLGMEDPTTAAAMHYQHCGAKDNRRRGLLLGRRMSHFMGPSNDSGKSPSQCGGRGGSGGSDASSTMREIQTGLTRCIALLVTTLKREATGVHVHKGVGLGLGLEGEGQQQNGEADAVLVRALCEVVRCAEDGPGAV</sequence>
<organism evidence="2 3">
    <name type="scientific">Madurella fahalii</name>
    <dbReference type="NCBI Taxonomy" id="1157608"/>
    <lineage>
        <taxon>Eukaryota</taxon>
        <taxon>Fungi</taxon>
        <taxon>Dikarya</taxon>
        <taxon>Ascomycota</taxon>
        <taxon>Pezizomycotina</taxon>
        <taxon>Sordariomycetes</taxon>
        <taxon>Sordariomycetidae</taxon>
        <taxon>Sordariales</taxon>
        <taxon>Sordariales incertae sedis</taxon>
        <taxon>Madurella</taxon>
    </lineage>
</organism>